<feature type="transmembrane region" description="Helical" evidence="7">
    <location>
        <begin position="209"/>
        <end position="230"/>
    </location>
</feature>
<dbReference type="Gene3D" id="3.30.1340.30">
    <property type="match status" value="1"/>
</dbReference>
<evidence type="ECO:0000256" key="8">
    <source>
        <dbReference type="SAM" id="SignalP"/>
    </source>
</evidence>
<evidence type="ECO:0000313" key="11">
    <source>
        <dbReference type="Proteomes" id="UP000598997"/>
    </source>
</evidence>
<dbReference type="GO" id="GO:0005886">
    <property type="term" value="C:plasma membrane"/>
    <property type="evidence" value="ECO:0007669"/>
    <property type="project" value="UniProtKB-SubCell"/>
</dbReference>
<dbReference type="GO" id="GO:0008381">
    <property type="term" value="F:mechanosensitive monoatomic ion channel activity"/>
    <property type="evidence" value="ECO:0007669"/>
    <property type="project" value="InterPro"/>
</dbReference>
<dbReference type="SUPFAM" id="SSF82689">
    <property type="entry name" value="Mechanosensitive channel protein MscS (YggB), C-terminal domain"/>
    <property type="match status" value="1"/>
</dbReference>
<dbReference type="SUPFAM" id="SSF50182">
    <property type="entry name" value="Sm-like ribonucleoproteins"/>
    <property type="match status" value="1"/>
</dbReference>
<dbReference type="PANTHER" id="PTHR30221:SF1">
    <property type="entry name" value="SMALL-CONDUCTANCE MECHANOSENSITIVE CHANNEL"/>
    <property type="match status" value="1"/>
</dbReference>
<keyword evidence="5 7" id="KW-1133">Transmembrane helix</keyword>
<evidence type="ECO:0000256" key="6">
    <source>
        <dbReference type="ARBA" id="ARBA00023136"/>
    </source>
</evidence>
<keyword evidence="8" id="KW-0732">Signal</keyword>
<dbReference type="InterPro" id="IPR007055">
    <property type="entry name" value="BON_dom"/>
</dbReference>
<name>A0A917DH59_9SPHN</name>
<dbReference type="RefSeq" id="WP_229660288.1">
    <property type="nucleotide sequence ID" value="NZ_BMIO01000002.1"/>
</dbReference>
<feature type="signal peptide" evidence="8">
    <location>
        <begin position="1"/>
        <end position="24"/>
    </location>
</feature>
<dbReference type="InterPro" id="IPR023408">
    <property type="entry name" value="MscS_beta-dom_sf"/>
</dbReference>
<evidence type="ECO:0000256" key="3">
    <source>
        <dbReference type="ARBA" id="ARBA00022475"/>
    </source>
</evidence>
<dbReference type="InterPro" id="IPR011014">
    <property type="entry name" value="MscS_channel_TM-2"/>
</dbReference>
<comment type="subcellular location">
    <subcellularLocation>
        <location evidence="7">Cell inner membrane</location>
        <topology evidence="7">Multi-pass membrane protein</topology>
    </subcellularLocation>
    <subcellularLocation>
        <location evidence="1">Cell membrane</location>
        <topology evidence="1">Multi-pass membrane protein</topology>
    </subcellularLocation>
</comment>
<comment type="function">
    <text evidence="7">Mechanosensitive channel that participates in the regulation of osmotic pressure changes within the cell, opening in response to stretch forces in the membrane lipid bilayer, without the need for other proteins. Contributes to normal resistance to hypoosmotic shock. Forms an ion channel of 1.0 nanosiemens conductance with a slight preference for anions.</text>
</comment>
<evidence type="ECO:0000256" key="7">
    <source>
        <dbReference type="RuleBase" id="RU369025"/>
    </source>
</evidence>
<sequence>MPELKTLQHLLCALLFALVSPVAAHGAIAELTGEPATEGTSAPEPAAIETERADDADARIAERIKAIFAAIDALDAVEVEVQEGVVTLSGNVASATKAEQAETIAGRVAGVVTVNNEIERDLAVDRNLAPTVSAIGDQARNLWRMLPLFGVAVLLAAFVMVALRWLADRESLWLRLTPNPFIAELLGSAIRFFGVLLGLYIALKILGATALLGALLGIGGVIGIAIGFAVRDTIDNYISSIMLSLRQPFRANDHVVIEGNEGRVIRLTSRATVLMTLDGNHLRIPNSTVFKAVILNYTTNPQRRFEFDLGVDADDDPVEAMATGTAAIAALDFVIDEPAPNARVMEVGDSNVVVRFLGWIDQTDTDFYKARSLAIQAAKGALEGAGFGLPEPIYRLRIDPRSAPMPLPATSEEGAKPAKVSRAAVVEEKVDTAPETHVADLVARERQVTREKDLLDESRPVE</sequence>
<dbReference type="AlphaFoldDB" id="A0A917DH59"/>
<keyword evidence="3" id="KW-1003">Cell membrane</keyword>
<feature type="chain" id="PRO_5038022941" description="Small-conductance mechanosensitive channel" evidence="8">
    <location>
        <begin position="25"/>
        <end position="462"/>
    </location>
</feature>
<comment type="similarity">
    <text evidence="2 7">Belongs to the MscS (TC 1.A.23) family.</text>
</comment>
<comment type="caution">
    <text evidence="10">The sequence shown here is derived from an EMBL/GenBank/DDBJ whole genome shotgun (WGS) entry which is preliminary data.</text>
</comment>
<dbReference type="Pfam" id="PF00924">
    <property type="entry name" value="MS_channel_2nd"/>
    <property type="match status" value="1"/>
</dbReference>
<feature type="domain" description="BON" evidence="9">
    <location>
        <begin position="56"/>
        <end position="122"/>
    </location>
</feature>
<evidence type="ECO:0000256" key="2">
    <source>
        <dbReference type="ARBA" id="ARBA00008017"/>
    </source>
</evidence>
<evidence type="ECO:0000256" key="5">
    <source>
        <dbReference type="ARBA" id="ARBA00022989"/>
    </source>
</evidence>
<proteinExistence type="inferred from homology"/>
<dbReference type="Gene3D" id="2.30.30.60">
    <property type="match status" value="1"/>
</dbReference>
<dbReference type="SUPFAM" id="SSF82861">
    <property type="entry name" value="Mechanosensitive channel protein MscS (YggB), transmembrane region"/>
    <property type="match status" value="1"/>
</dbReference>
<keyword evidence="6 7" id="KW-0472">Membrane</keyword>
<evidence type="ECO:0000256" key="4">
    <source>
        <dbReference type="ARBA" id="ARBA00022692"/>
    </source>
</evidence>
<evidence type="ECO:0000256" key="1">
    <source>
        <dbReference type="ARBA" id="ARBA00004651"/>
    </source>
</evidence>
<dbReference type="PROSITE" id="PS50914">
    <property type="entry name" value="BON"/>
    <property type="match status" value="1"/>
</dbReference>
<feature type="transmembrane region" description="Helical" evidence="7">
    <location>
        <begin position="179"/>
        <end position="203"/>
    </location>
</feature>
<reference evidence="10 11" key="1">
    <citation type="journal article" date="2014" name="Int. J. Syst. Evol. Microbiol.">
        <title>Complete genome sequence of Corynebacterium casei LMG S-19264T (=DSM 44701T), isolated from a smear-ripened cheese.</title>
        <authorList>
            <consortium name="US DOE Joint Genome Institute (JGI-PGF)"/>
            <person name="Walter F."/>
            <person name="Albersmeier A."/>
            <person name="Kalinowski J."/>
            <person name="Ruckert C."/>
        </authorList>
    </citation>
    <scope>NUCLEOTIDE SEQUENCE [LARGE SCALE GENOMIC DNA]</scope>
    <source>
        <strain evidence="10 11">CGMCC 1.15358</strain>
    </source>
</reference>
<evidence type="ECO:0000259" key="9">
    <source>
        <dbReference type="PROSITE" id="PS50914"/>
    </source>
</evidence>
<gene>
    <name evidence="10" type="ORF">GCM10010989_08960</name>
</gene>
<keyword evidence="7" id="KW-0997">Cell inner membrane</keyword>
<accession>A0A917DH59</accession>
<dbReference type="Gene3D" id="1.10.287.1260">
    <property type="match status" value="1"/>
</dbReference>
<dbReference type="InterPro" id="IPR011066">
    <property type="entry name" value="MscS_channel_C_sf"/>
</dbReference>
<keyword evidence="7" id="KW-0406">Ion transport</keyword>
<dbReference type="EMBL" id="BMIO01000002">
    <property type="protein sequence ID" value="GGD37043.1"/>
    <property type="molecule type" value="Genomic_DNA"/>
</dbReference>
<organism evidence="10 11">
    <name type="scientific">Croceicoccus pelagius</name>
    <dbReference type="NCBI Taxonomy" id="1703341"/>
    <lineage>
        <taxon>Bacteria</taxon>
        <taxon>Pseudomonadati</taxon>
        <taxon>Pseudomonadota</taxon>
        <taxon>Alphaproteobacteria</taxon>
        <taxon>Sphingomonadales</taxon>
        <taxon>Erythrobacteraceae</taxon>
        <taxon>Croceicoccus</taxon>
    </lineage>
</organism>
<dbReference type="InterPro" id="IPR045275">
    <property type="entry name" value="MscS_archaea/bacteria_type"/>
</dbReference>
<dbReference type="PANTHER" id="PTHR30221">
    <property type="entry name" value="SMALL-CONDUCTANCE MECHANOSENSITIVE CHANNEL"/>
    <property type="match status" value="1"/>
</dbReference>
<comment type="subunit">
    <text evidence="7">Homoheptamer.</text>
</comment>
<dbReference type="Pfam" id="PF04972">
    <property type="entry name" value="BON"/>
    <property type="match status" value="1"/>
</dbReference>
<keyword evidence="11" id="KW-1185">Reference proteome</keyword>
<protein>
    <recommendedName>
        <fullName evidence="7">Small-conductance mechanosensitive channel</fullName>
    </recommendedName>
</protein>
<dbReference type="InterPro" id="IPR010920">
    <property type="entry name" value="LSM_dom_sf"/>
</dbReference>
<keyword evidence="4 7" id="KW-0812">Transmembrane</keyword>
<dbReference type="Gene3D" id="3.30.70.100">
    <property type="match status" value="1"/>
</dbReference>
<dbReference type="InterPro" id="IPR006685">
    <property type="entry name" value="MscS_channel_2nd"/>
</dbReference>
<keyword evidence="7" id="KW-0407">Ion channel</keyword>
<feature type="transmembrane region" description="Helical" evidence="7">
    <location>
        <begin position="146"/>
        <end position="167"/>
    </location>
</feature>
<evidence type="ECO:0000313" key="10">
    <source>
        <dbReference type="EMBL" id="GGD37043.1"/>
    </source>
</evidence>
<keyword evidence="7" id="KW-0813">Transport</keyword>
<comment type="caution">
    <text evidence="7">Lacks conserved residue(s) required for the propagation of feature annotation.</text>
</comment>
<dbReference type="Proteomes" id="UP000598997">
    <property type="component" value="Unassembled WGS sequence"/>
</dbReference>